<evidence type="ECO:0000313" key="3">
    <source>
        <dbReference type="EMBL" id="UYG93833.1"/>
    </source>
</evidence>
<accession>A0AA46SCY8</accession>
<keyword evidence="3" id="KW-0808">Transferase</keyword>
<dbReference type="AlphaFoldDB" id="A0AA46SCY8"/>
<name>A0AA46SCY8_CYTFI</name>
<evidence type="ECO:0000259" key="2">
    <source>
        <dbReference type="Pfam" id="PF13439"/>
    </source>
</evidence>
<proteinExistence type="predicted"/>
<dbReference type="InterPro" id="IPR050194">
    <property type="entry name" value="Glycosyltransferase_grp1"/>
</dbReference>
<dbReference type="PANTHER" id="PTHR45947">
    <property type="entry name" value="SULFOQUINOVOSYL TRANSFERASE SQD2"/>
    <property type="match status" value="1"/>
</dbReference>
<reference evidence="3" key="1">
    <citation type="submission" date="2022-10" db="EMBL/GenBank/DDBJ databases">
        <title>Mechanism of multi-heavy metal repair in Cytobacillus Firmus M7.</title>
        <authorList>
            <person name="Li X."/>
            <person name="Yu C."/>
        </authorList>
    </citation>
    <scope>NUCLEOTIDE SEQUENCE</scope>
    <source>
        <strain evidence="3">M7</strain>
    </source>
</reference>
<feature type="domain" description="Glycosyltransferase subfamily 4-like N-terminal" evidence="2">
    <location>
        <begin position="23"/>
        <end position="182"/>
    </location>
</feature>
<protein>
    <submittedName>
        <fullName evidence="3">Glycosyltransferase</fullName>
        <ecNumber evidence="3">2.4.-.-</ecNumber>
    </submittedName>
</protein>
<organism evidence="3 4">
    <name type="scientific">Cytobacillus firmus</name>
    <name type="common">Bacillus firmus</name>
    <dbReference type="NCBI Taxonomy" id="1399"/>
    <lineage>
        <taxon>Bacteria</taxon>
        <taxon>Bacillati</taxon>
        <taxon>Bacillota</taxon>
        <taxon>Bacilli</taxon>
        <taxon>Bacillales</taxon>
        <taxon>Bacillaceae</taxon>
        <taxon>Cytobacillus</taxon>
    </lineage>
</organism>
<dbReference type="RefSeq" id="WP_263599310.1">
    <property type="nucleotide sequence ID" value="NZ_CP107027.1"/>
</dbReference>
<gene>
    <name evidence="3" type="ORF">OD459_16665</name>
</gene>
<dbReference type="SUPFAM" id="SSF53756">
    <property type="entry name" value="UDP-Glycosyltransferase/glycogen phosphorylase"/>
    <property type="match status" value="1"/>
</dbReference>
<dbReference type="InterPro" id="IPR001296">
    <property type="entry name" value="Glyco_trans_1"/>
</dbReference>
<dbReference type="EMBL" id="CP107027">
    <property type="protein sequence ID" value="UYG93833.1"/>
    <property type="molecule type" value="Genomic_DNA"/>
</dbReference>
<evidence type="ECO:0000313" key="4">
    <source>
        <dbReference type="Proteomes" id="UP001163104"/>
    </source>
</evidence>
<keyword evidence="3" id="KW-0328">Glycosyltransferase</keyword>
<dbReference type="InterPro" id="IPR028098">
    <property type="entry name" value="Glyco_trans_4-like_N"/>
</dbReference>
<dbReference type="Pfam" id="PF13439">
    <property type="entry name" value="Glyco_transf_4"/>
    <property type="match status" value="1"/>
</dbReference>
<dbReference type="Proteomes" id="UP001163104">
    <property type="component" value="Chromosome"/>
</dbReference>
<dbReference type="PANTHER" id="PTHR45947:SF3">
    <property type="entry name" value="SULFOQUINOVOSYL TRANSFERASE SQD2"/>
    <property type="match status" value="1"/>
</dbReference>
<evidence type="ECO:0000259" key="1">
    <source>
        <dbReference type="Pfam" id="PF00534"/>
    </source>
</evidence>
<dbReference type="GO" id="GO:0016758">
    <property type="term" value="F:hexosyltransferase activity"/>
    <property type="evidence" value="ECO:0007669"/>
    <property type="project" value="TreeGrafter"/>
</dbReference>
<dbReference type="Pfam" id="PF00534">
    <property type="entry name" value="Glycos_transf_1"/>
    <property type="match status" value="1"/>
</dbReference>
<feature type="domain" description="Glycosyl transferase family 1" evidence="1">
    <location>
        <begin position="188"/>
        <end position="360"/>
    </location>
</feature>
<dbReference type="Gene3D" id="3.40.50.2000">
    <property type="entry name" value="Glycogen Phosphorylase B"/>
    <property type="match status" value="2"/>
</dbReference>
<sequence length="386" mass="45094">MSFGTIIYIGGFELPDKDAAAHRVLNNAKVLRELGYDVVFIDVNRGTKAKKILDYKNIQGFNVWTRKFPDSIAGWLEYLISISAVKKVINKYNNVKAVICYNYQSVSLYNLIKYCKKKNIKIIADCTEWYEDNRLIKKLDTEFRMQFLHKRVDGIICISKYLESYYSKYVNTVVIPPLVDSEETKWKFKVQKVNDGKIHFVYSGSPGKHKDKLNYIIKAFNNIIKELTNFKFTIIGLTKEQYLRLYPEHINIINNMDECINFKGRISHEQSLKHVKAADFQIFIRENKRVNNAGFPTKFVESMACGTPVITTKTSDLDNYLLIGENGYFIDSEDNREFENTLQTIIKMKPNQISEMKKYCGNYTVFSYKNFVRPLESFLENVIKKR</sequence>
<dbReference type="EC" id="2.4.-.-" evidence="3"/>